<feature type="transmembrane region" description="Helical" evidence="19">
    <location>
        <begin position="351"/>
        <end position="377"/>
    </location>
</feature>
<comment type="function">
    <text evidence="13">An odorant receptor which affects chemotaxis to the volatile odorant diacetyl. Specifies AWA neuronal cell fate via the odr-7 pathway.</text>
</comment>
<evidence type="ECO:0000256" key="10">
    <source>
        <dbReference type="ARBA" id="ARBA00023170"/>
    </source>
</evidence>
<feature type="transmembrane region" description="Helical" evidence="19">
    <location>
        <begin position="42"/>
        <end position="65"/>
    </location>
</feature>
<evidence type="ECO:0000256" key="5">
    <source>
        <dbReference type="ARBA" id="ARBA00022692"/>
    </source>
</evidence>
<feature type="transmembrane region" description="Helical" evidence="19">
    <location>
        <begin position="245"/>
        <end position="273"/>
    </location>
</feature>
<dbReference type="STRING" id="135651.G0MUH8"/>
<evidence type="ECO:0000256" key="6">
    <source>
        <dbReference type="ARBA" id="ARBA00022725"/>
    </source>
</evidence>
<proteinExistence type="inferred from homology"/>
<keyword evidence="3" id="KW-0145">Chemotaxis</keyword>
<evidence type="ECO:0000313" key="20">
    <source>
        <dbReference type="EMBL" id="EGT44045.1"/>
    </source>
</evidence>
<dbReference type="InParanoid" id="G0MUH8"/>
<dbReference type="Pfam" id="PF10318">
    <property type="entry name" value="7TM_GPCR_Srh"/>
    <property type="match status" value="1"/>
</dbReference>
<accession>G0MUH8</accession>
<evidence type="ECO:0000256" key="18">
    <source>
        <dbReference type="ARBA" id="ARBA00082489"/>
    </source>
</evidence>
<evidence type="ECO:0000256" key="11">
    <source>
        <dbReference type="ARBA" id="ARBA00023180"/>
    </source>
</evidence>
<evidence type="ECO:0000256" key="9">
    <source>
        <dbReference type="ARBA" id="ARBA00023136"/>
    </source>
</evidence>
<dbReference type="eggNOG" id="ENOG502TH35">
    <property type="taxonomic scope" value="Eukaryota"/>
</dbReference>
<dbReference type="GO" id="GO:0060170">
    <property type="term" value="C:ciliary membrane"/>
    <property type="evidence" value="ECO:0007669"/>
    <property type="project" value="UniProtKB-SubCell"/>
</dbReference>
<dbReference type="GO" id="GO:0006935">
    <property type="term" value="P:chemotaxis"/>
    <property type="evidence" value="ECO:0007669"/>
    <property type="project" value="UniProtKB-KW"/>
</dbReference>
<feature type="transmembrane region" description="Helical" evidence="19">
    <location>
        <begin position="85"/>
        <end position="109"/>
    </location>
</feature>
<evidence type="ECO:0000256" key="2">
    <source>
        <dbReference type="ARBA" id="ARBA00022475"/>
    </source>
</evidence>
<comment type="similarity">
    <text evidence="14">Belongs to the nematode receptor-like protein str family.</text>
</comment>
<feature type="transmembrane region" description="Helical" evidence="19">
    <location>
        <begin position="509"/>
        <end position="533"/>
    </location>
</feature>
<evidence type="ECO:0000313" key="21">
    <source>
        <dbReference type="Proteomes" id="UP000008068"/>
    </source>
</evidence>
<keyword evidence="8" id="KW-0969">Cilium</keyword>
<dbReference type="Gene3D" id="1.20.1070.10">
    <property type="entry name" value="Rhodopsin 7-helix transmembrane proteins"/>
    <property type="match status" value="2"/>
</dbReference>
<dbReference type="AlphaFoldDB" id="G0MUH8"/>
<gene>
    <name evidence="20" type="ORF">CAEBREN_01318</name>
</gene>
<dbReference type="InterPro" id="IPR019428">
    <property type="entry name" value="7TM_GPCR_serpentine_rcpt_Str"/>
</dbReference>
<dbReference type="Proteomes" id="UP000008068">
    <property type="component" value="Unassembled WGS sequence"/>
</dbReference>
<evidence type="ECO:0000256" key="1">
    <source>
        <dbReference type="ARBA" id="ARBA00004272"/>
    </source>
</evidence>
<dbReference type="HOGENOM" id="CLU_479981_0_0_1"/>
<keyword evidence="7 19" id="KW-1133">Transmembrane helix</keyword>
<feature type="transmembrane region" description="Helical" evidence="19">
    <location>
        <begin position="433"/>
        <end position="455"/>
    </location>
</feature>
<dbReference type="FunFam" id="1.20.1070.10:FF:000128">
    <property type="entry name" value="Seven TM Receptor"/>
    <property type="match status" value="2"/>
</dbReference>
<dbReference type="PANTHER" id="PTHR22943">
    <property type="entry name" value="7-TRANSMEMBRANE DOMAIN RECEPTOR C.ELEGANS"/>
    <property type="match status" value="1"/>
</dbReference>
<organism evidence="21">
    <name type="scientific">Caenorhabditis brenneri</name>
    <name type="common">Nematode worm</name>
    <dbReference type="NCBI Taxonomy" id="135651"/>
    <lineage>
        <taxon>Eukaryota</taxon>
        <taxon>Metazoa</taxon>
        <taxon>Ecdysozoa</taxon>
        <taxon>Nematoda</taxon>
        <taxon>Chromadorea</taxon>
        <taxon>Rhabditida</taxon>
        <taxon>Rhabditina</taxon>
        <taxon>Rhabditomorpha</taxon>
        <taxon>Rhabditoidea</taxon>
        <taxon>Rhabditidae</taxon>
        <taxon>Peloderinae</taxon>
        <taxon>Caenorhabditis</taxon>
    </lineage>
</organism>
<evidence type="ECO:0000256" key="19">
    <source>
        <dbReference type="SAM" id="Phobius"/>
    </source>
</evidence>
<dbReference type="EMBL" id="GL379812">
    <property type="protein sequence ID" value="EGT44045.1"/>
    <property type="molecule type" value="Genomic_DNA"/>
</dbReference>
<keyword evidence="10" id="KW-0675">Receptor</keyword>
<keyword evidence="12" id="KW-0966">Cell projection</keyword>
<comment type="subcellular location">
    <subcellularLocation>
        <location evidence="1">Cell projection</location>
        <location evidence="1">Cilium membrane</location>
        <topology evidence="1">Multi-pass membrane protein</topology>
    </subcellularLocation>
</comment>
<protein>
    <recommendedName>
        <fullName evidence="16">Serpentine receptor class r-10</fullName>
    </recommendedName>
    <alternativeName>
        <fullName evidence="17">Odorant response abnormal protein 10</fullName>
    </alternativeName>
    <alternativeName>
        <fullName evidence="18">Olfactory receptor 10</fullName>
    </alternativeName>
</protein>
<keyword evidence="6" id="KW-0552">Olfaction</keyword>
<keyword evidence="9 19" id="KW-0472">Membrane</keyword>
<evidence type="ECO:0000256" key="12">
    <source>
        <dbReference type="ARBA" id="ARBA00023273"/>
    </source>
</evidence>
<keyword evidence="2" id="KW-1003">Cell membrane</keyword>
<dbReference type="Pfam" id="PF10326">
    <property type="entry name" value="7TM_GPCR_Str"/>
    <property type="match status" value="1"/>
</dbReference>
<feature type="transmembrane region" description="Helical" evidence="19">
    <location>
        <begin position="285"/>
        <end position="303"/>
    </location>
</feature>
<evidence type="ECO:0000256" key="14">
    <source>
        <dbReference type="ARBA" id="ARBA00061678"/>
    </source>
</evidence>
<dbReference type="GO" id="GO:0038022">
    <property type="term" value="F:G protein-coupled olfactory receptor activity"/>
    <property type="evidence" value="ECO:0007669"/>
    <property type="project" value="TreeGrafter"/>
</dbReference>
<keyword evidence="21" id="KW-1185">Reference proteome</keyword>
<evidence type="ECO:0000256" key="4">
    <source>
        <dbReference type="ARBA" id="ARBA00022606"/>
    </source>
</evidence>
<evidence type="ECO:0000256" key="3">
    <source>
        <dbReference type="ARBA" id="ARBA00022500"/>
    </source>
</evidence>
<dbReference type="InterPro" id="IPR019422">
    <property type="entry name" value="7TM_GPCR_serpentine_rcpt_Srh"/>
</dbReference>
<dbReference type="PANTHER" id="PTHR22943:SF242">
    <property type="entry name" value="SEVEN TM RECEPTOR"/>
    <property type="match status" value="1"/>
</dbReference>
<evidence type="ECO:0000256" key="15">
    <source>
        <dbReference type="ARBA" id="ARBA00064300"/>
    </source>
</evidence>
<evidence type="ECO:0000256" key="8">
    <source>
        <dbReference type="ARBA" id="ARBA00023069"/>
    </source>
</evidence>
<evidence type="ECO:0000256" key="17">
    <source>
        <dbReference type="ARBA" id="ARBA00078653"/>
    </source>
</evidence>
<feature type="transmembrane region" description="Helical" evidence="19">
    <location>
        <begin position="194"/>
        <end position="225"/>
    </location>
</feature>
<feature type="transmembrane region" description="Helical" evidence="19">
    <location>
        <begin position="12"/>
        <end position="30"/>
    </location>
</feature>
<evidence type="ECO:0000256" key="16">
    <source>
        <dbReference type="ARBA" id="ARBA00067967"/>
    </source>
</evidence>
<evidence type="ECO:0000256" key="7">
    <source>
        <dbReference type="ARBA" id="ARBA00022989"/>
    </source>
</evidence>
<feature type="transmembrane region" description="Helical" evidence="19">
    <location>
        <begin position="475"/>
        <end position="503"/>
    </location>
</feature>
<name>G0MUH8_CAEBE</name>
<keyword evidence="11" id="KW-0325">Glycoprotein</keyword>
<sequence>MPMPTTLRYLQYTGFALTEIFSLCLFVLILTRASTKFGNYKYLMATFTIFSMAYGVVEVLTQPIIHIEGTALIIFVDSFLRHDKVIGFHMASLYCSSYGVCVVLLVTHFCYRYFAVCRPHLLQLFAGKRLSFMFLPSIAVGIVWFATVEICDHPNDFTSEYLRESLKLYYDEDSYAVGQLSFVYYYYDKSNHLIVHWIPCFSMLILFSIMGASITSIIVFALKTYKSVETHTKMSPMTRDLHRQLLHTLTLQSLVPFFFMFLPVGLLFIMPLFNVHLAYMANNPSAWIGFYPAIDAMIAMLMIKDFRNALLSLYCTGYGVCTALLSTNFFYRYLAVVRPYSLRHFTGCKLVFIFVPALVYGTIWFVTVEICNAPTNFSKEYMRLFSKCLKAFRESVKLLYNEDIYGIAQLSLAYCYYDKNHQLIIQWNQCFSIFVLFLLMGLAISTIIIFGFKTYKFVKNHSAMSNTTRDLHRQLFHTLILQSLVPFFILFLPVTVVFSLLFFDVPLGYLSNISNVGICFYPAVDTMIALFMIRDFRTAVFCRRRGATVRVKANFDSVTGYTLGGIVH</sequence>
<comment type="subunit">
    <text evidence="15">Interacts with odr-4.</text>
</comment>
<feature type="transmembrane region" description="Helical" evidence="19">
    <location>
        <begin position="310"/>
        <end position="331"/>
    </location>
</feature>
<dbReference type="SUPFAM" id="SSF81321">
    <property type="entry name" value="Family A G protein-coupled receptor-like"/>
    <property type="match status" value="2"/>
</dbReference>
<feature type="transmembrane region" description="Helical" evidence="19">
    <location>
        <begin position="130"/>
        <end position="147"/>
    </location>
</feature>
<dbReference type="OrthoDB" id="5859135at2759"/>
<dbReference type="GO" id="GO:0042048">
    <property type="term" value="P:olfactory behavior"/>
    <property type="evidence" value="ECO:0007669"/>
    <property type="project" value="TreeGrafter"/>
</dbReference>
<reference evidence="21" key="1">
    <citation type="submission" date="2011-07" db="EMBL/GenBank/DDBJ databases">
        <authorList>
            <consortium name="Caenorhabditis brenneri Sequencing and Analysis Consortium"/>
            <person name="Wilson R.K."/>
        </authorList>
    </citation>
    <scope>NUCLEOTIDE SEQUENCE [LARGE SCALE GENOMIC DNA]</scope>
    <source>
        <strain evidence="21">PB2801</strain>
    </source>
</reference>
<evidence type="ECO:0000256" key="13">
    <source>
        <dbReference type="ARBA" id="ARBA00054965"/>
    </source>
</evidence>
<keyword evidence="5 19" id="KW-0812">Transmembrane</keyword>
<keyword evidence="4" id="KW-0716">Sensory transduction</keyword>